<feature type="compositionally biased region" description="Low complexity" evidence="1">
    <location>
        <begin position="712"/>
        <end position="722"/>
    </location>
</feature>
<feature type="region of interest" description="Disordered" evidence="1">
    <location>
        <begin position="696"/>
        <end position="769"/>
    </location>
</feature>
<dbReference type="AlphaFoldDB" id="A0A4U1FKU7"/>
<feature type="region of interest" description="Disordered" evidence="1">
    <location>
        <begin position="50"/>
        <end position="120"/>
    </location>
</feature>
<accession>A0A4U1FKU7</accession>
<feature type="compositionally biased region" description="Polar residues" evidence="1">
    <location>
        <begin position="759"/>
        <end position="769"/>
    </location>
</feature>
<organism evidence="2 3">
    <name type="scientific">Monodon monoceros</name>
    <name type="common">Narwhal</name>
    <name type="synonym">Ceratodon monodon</name>
    <dbReference type="NCBI Taxonomy" id="40151"/>
    <lineage>
        <taxon>Eukaryota</taxon>
        <taxon>Metazoa</taxon>
        <taxon>Chordata</taxon>
        <taxon>Craniata</taxon>
        <taxon>Vertebrata</taxon>
        <taxon>Euteleostomi</taxon>
        <taxon>Mammalia</taxon>
        <taxon>Eutheria</taxon>
        <taxon>Laurasiatheria</taxon>
        <taxon>Artiodactyla</taxon>
        <taxon>Whippomorpha</taxon>
        <taxon>Cetacea</taxon>
        <taxon>Odontoceti</taxon>
        <taxon>Monodontidae</taxon>
        <taxon>Monodon</taxon>
    </lineage>
</organism>
<proteinExistence type="predicted"/>
<evidence type="ECO:0000313" key="2">
    <source>
        <dbReference type="EMBL" id="TKC50623.1"/>
    </source>
</evidence>
<evidence type="ECO:0000313" key="3">
    <source>
        <dbReference type="Proteomes" id="UP000308365"/>
    </source>
</evidence>
<protein>
    <recommendedName>
        <fullName evidence="4">MYCBP associated protein</fullName>
    </recommendedName>
</protein>
<feature type="compositionally biased region" description="Basic and acidic residues" evidence="1">
    <location>
        <begin position="905"/>
        <end position="930"/>
    </location>
</feature>
<feature type="region of interest" description="Disordered" evidence="1">
    <location>
        <begin position="889"/>
        <end position="1019"/>
    </location>
</feature>
<reference evidence="3" key="1">
    <citation type="journal article" date="2019" name="IScience">
        <title>Narwhal Genome Reveals Long-Term Low Genetic Diversity despite Current Large Abundance Size.</title>
        <authorList>
            <person name="Westbury M.V."/>
            <person name="Petersen B."/>
            <person name="Garde E."/>
            <person name="Heide-Jorgensen M.P."/>
            <person name="Lorenzen E.D."/>
        </authorList>
    </citation>
    <scope>NUCLEOTIDE SEQUENCE [LARGE SCALE GENOMIC DNA]</scope>
</reference>
<dbReference type="Pfam" id="PF14646">
    <property type="entry name" value="MYCBPAP"/>
    <property type="match status" value="1"/>
</dbReference>
<feature type="region of interest" description="Disordered" evidence="1">
    <location>
        <begin position="1"/>
        <end position="35"/>
    </location>
</feature>
<feature type="compositionally biased region" description="Basic residues" evidence="1">
    <location>
        <begin position="1"/>
        <end position="17"/>
    </location>
</feature>
<dbReference type="EMBL" id="RWIC01000078">
    <property type="protein sequence ID" value="TKC50623.1"/>
    <property type="molecule type" value="Genomic_DNA"/>
</dbReference>
<evidence type="ECO:0000256" key="1">
    <source>
        <dbReference type="SAM" id="MobiDB-lite"/>
    </source>
</evidence>
<comment type="caution">
    <text evidence="2">The sequence shown here is derived from an EMBL/GenBank/DDBJ whole genome shotgun (WGS) entry which is preliminary data.</text>
</comment>
<feature type="compositionally biased region" description="Low complexity" evidence="1">
    <location>
        <begin position="932"/>
        <end position="944"/>
    </location>
</feature>
<feature type="non-terminal residue" evidence="2">
    <location>
        <position position="1"/>
    </location>
</feature>
<dbReference type="PANTHER" id="PTHR48421:SF1">
    <property type="entry name" value="MYCBP-ASSOCIATED PROTEIN"/>
    <property type="match status" value="1"/>
</dbReference>
<feature type="compositionally biased region" description="Basic and acidic residues" evidence="1">
    <location>
        <begin position="50"/>
        <end position="61"/>
    </location>
</feature>
<dbReference type="InterPro" id="IPR032707">
    <property type="entry name" value="MYCBPAP"/>
</dbReference>
<feature type="compositionally biased region" description="Basic and acidic residues" evidence="1">
    <location>
        <begin position="978"/>
        <end position="1006"/>
    </location>
</feature>
<sequence>GQCQKSGRRLARGRGKMTKVVSKQSPPKLFGGCAPPLGALVAMDAREASVGRARAESRELPHSPGHAHSPGGTMKSLKKESRLRIPTNRFLEAPESVKEKKRAKVPEQPTPPIQEEPEPVSNVLQGDDILALAIKKEDLRKQHIPRLIETEDKPAITQKLIFRKLKPKGHRKKVCHLIAHPATPDAATKPLDYSGPGDILYGSDQILPHHILGSLQDFKRIAVARGNTQLAELIHTPPCLMTLISAKEEPKQEAPKEEKAHPPWAPPLQHNFLKNWQRHIALRKKQQEALSERLKRPVGELLMCTGEAYRKIQEERELLDQTLPTRPDGKGCELTSGFWSQPEYLGDEMMGLVMTKTKTQRGLVEPITHVRKPRSIQVEMGLPAQKDAWYRYTWDRSLFLIYRRKELQSIMAELDFSQQDIDGLEVVGKGRPFSTVMVEDYSVFERSQENSSGDTVHLDLLANYPDVVPMPILGPSLLFCGKPACWIRGSNPEDKRHVGIAVRLTFETLEGEKASSELTVVNNGTVAIWYGWRRRSQLDSFQDLKQNRMQRFYFNNREGVILPGETRNFPFFFKSLNAGIFRECWEFGTHPTLLGGALLQVNLHAVSLTQDLFRDERKLLENKLASHEAVTIVESMLQELLRGILTPERAQSPVDAYLTEEDLFHHRNPRLHYQHQVVQNLHRLWYQYTILPPKAEEARPGEEEHLSPRTQAAAAPSAYGEEASMKVGSSVHLKSPALDPQLPRQESEALRDSRDPVGSQKTGLGSQQKSIMEEILVEGSPDLQSVRSSQELDGLPPPEWNLCLEDFRKVVMALPEENQREDALIRLNKAALELCQEPRPLQSDFLYQMCLQLWRDVIDSLVSHSLWLRALLGLPEKETIYLHVPEARDRKSPPVTEVKVTSGRVGKEDRKGPSQEKKQLGIKDKDDKKGAKLPPGKEAGSTSSGPGGAGWGRDTRRCGSPGPPPGATEGRACLCLSKQDHLNSKKHKAKDDKKPMKSTSRDRLSLEDPAPDSIIPSQEPIDPLVMEKYTQRLHTEVYGLLDALVTDLPVLADELSPKENVKEPLRLCT</sequence>
<name>A0A4U1FKU7_MONMO</name>
<dbReference type="Proteomes" id="UP000308365">
    <property type="component" value="Unassembled WGS sequence"/>
</dbReference>
<feature type="compositionally biased region" description="Basic and acidic residues" evidence="1">
    <location>
        <begin position="745"/>
        <end position="755"/>
    </location>
</feature>
<feature type="compositionally biased region" description="Basic and acidic residues" evidence="1">
    <location>
        <begin position="696"/>
        <end position="707"/>
    </location>
</feature>
<dbReference type="PANTHER" id="PTHR48421">
    <property type="entry name" value="MYCBP-ASSOCIATED PROTEIN"/>
    <property type="match status" value="1"/>
</dbReference>
<gene>
    <name evidence="2" type="ORF">EI555_011556</name>
</gene>
<evidence type="ECO:0008006" key="4">
    <source>
        <dbReference type="Google" id="ProtNLM"/>
    </source>
</evidence>